<evidence type="ECO:0000313" key="3">
    <source>
        <dbReference type="EMBL" id="GLG03573.1"/>
    </source>
</evidence>
<dbReference type="EMBL" id="BSBO01000005">
    <property type="protein sequence ID" value="GLG03573.1"/>
    <property type="molecule type" value="Genomic_DNA"/>
</dbReference>
<comment type="caution">
    <text evidence="3">The sequence shown here is derived from an EMBL/GenBank/DDBJ whole genome shotgun (WGS) entry which is preliminary data.</text>
</comment>
<dbReference type="Pfam" id="PF19909">
    <property type="entry name" value="DUF6382"/>
    <property type="match status" value="1"/>
</dbReference>
<feature type="domain" description="DUF6382" evidence="2">
    <location>
        <begin position="1"/>
        <end position="136"/>
    </location>
</feature>
<keyword evidence="1" id="KW-0175">Coiled coil</keyword>
<sequence>MLANNEICGLLQVKGRGVNGRSRYEYEIQGKHSLEFLTQKGPVTYEMIIAIIEDLLAVMEEMRDYLLSPNQLLLDPRSIFCEKGRYYFCYYPANEQGIAESFHELTEFFVRETDYQDRSGIYISYALHKMTLAENYQICQVIEEILNNQEEEYEDQEAEEEDYEEDLYEYGDEYEDDEEEEQYDDWGLEEKPVGDVIKEKIGGWGFVKRLFGRGMEAPQDDILREQRNVDCRKKY</sequence>
<keyword evidence="4" id="KW-1185">Reference proteome</keyword>
<dbReference type="Proteomes" id="UP001145145">
    <property type="component" value="Unassembled WGS sequence"/>
</dbReference>
<proteinExistence type="predicted"/>
<evidence type="ECO:0000313" key="4">
    <source>
        <dbReference type="Proteomes" id="UP001145145"/>
    </source>
</evidence>
<dbReference type="InterPro" id="IPR045962">
    <property type="entry name" value="DUF6382"/>
</dbReference>
<organism evidence="3 4">
    <name type="scientific">Sellimonas catena</name>
    <dbReference type="NCBI Taxonomy" id="2994035"/>
    <lineage>
        <taxon>Bacteria</taxon>
        <taxon>Bacillati</taxon>
        <taxon>Bacillota</taxon>
        <taxon>Clostridia</taxon>
        <taxon>Lachnospirales</taxon>
        <taxon>Lachnospiraceae</taxon>
        <taxon>Sellimonas</taxon>
    </lineage>
</organism>
<evidence type="ECO:0000256" key="1">
    <source>
        <dbReference type="SAM" id="Coils"/>
    </source>
</evidence>
<protein>
    <recommendedName>
        <fullName evidence="2">DUF6382 domain-containing protein</fullName>
    </recommendedName>
</protein>
<gene>
    <name evidence="3" type="ORF">Selli1_07470</name>
</gene>
<reference evidence="3 4" key="1">
    <citation type="journal article" date="2023" name="Int. J. Syst. Evol. Microbiol.">
        <title>Sellimonas catena sp. nov., isolated from human faeces.</title>
        <authorList>
            <person name="Hisatomi A."/>
            <person name="Ohkuma M."/>
            <person name="Sakamoto M."/>
        </authorList>
    </citation>
    <scope>NUCLEOTIDE SEQUENCE [LARGE SCALE GENOMIC DNA]</scope>
    <source>
        <strain evidence="3 4">12EGH17</strain>
    </source>
</reference>
<dbReference type="AlphaFoldDB" id="A0A9W6C4F2"/>
<name>A0A9W6C4F2_9FIRM</name>
<accession>A0A9W6C4F2</accession>
<feature type="coiled-coil region" evidence="1">
    <location>
        <begin position="139"/>
        <end position="173"/>
    </location>
</feature>
<evidence type="ECO:0000259" key="2">
    <source>
        <dbReference type="Pfam" id="PF19909"/>
    </source>
</evidence>